<keyword evidence="1" id="KW-0732">Signal</keyword>
<dbReference type="KEGG" id="abas:ACPOL_0045"/>
<dbReference type="RefSeq" id="WP_114205276.1">
    <property type="nucleotide sequence ID" value="NZ_CP030840.1"/>
</dbReference>
<protein>
    <submittedName>
        <fullName evidence="2">Uncharacterized protein</fullName>
    </submittedName>
</protein>
<dbReference type="OrthoDB" id="115424at2"/>
<sequence>MATKRMMGFLFLGAGLALCFHPFARAFQAAPDQSGRKSVAPPRIADAPLDISSPSSILAVAIPRTLKNRRAAMAFTYGIQYRNRNFTQTGKLLIDYSAKYEVIFVGGLPYRRLLEENQRPLDGPAAAEEQRRYDQTFAERNQMSLEEKRAYLKRPWNVDFPLPQLTRLFSNTLAGEEIVNGRPAIVIESIPRTDVSPADEEDRRALHKQLRLWIDREDLIVSRLEARLVADDASMKKGTVARIDFLKKEGVWLPAQSDVSFEAKRGFDTVRGETKEENRDFHRFRVDVRLMEPQETAVDGASGAQ</sequence>
<keyword evidence="3" id="KW-1185">Reference proteome</keyword>
<proteinExistence type="predicted"/>
<dbReference type="AlphaFoldDB" id="A0A2Z5FRV9"/>
<evidence type="ECO:0000313" key="3">
    <source>
        <dbReference type="Proteomes" id="UP000253606"/>
    </source>
</evidence>
<evidence type="ECO:0000256" key="1">
    <source>
        <dbReference type="SAM" id="SignalP"/>
    </source>
</evidence>
<name>A0A2Z5FRV9_9BACT</name>
<organism evidence="2 3">
    <name type="scientific">Acidisarcina polymorpha</name>
    <dbReference type="NCBI Taxonomy" id="2211140"/>
    <lineage>
        <taxon>Bacteria</taxon>
        <taxon>Pseudomonadati</taxon>
        <taxon>Acidobacteriota</taxon>
        <taxon>Terriglobia</taxon>
        <taxon>Terriglobales</taxon>
        <taxon>Acidobacteriaceae</taxon>
        <taxon>Acidisarcina</taxon>
    </lineage>
</organism>
<accession>A0A2Z5FRV9</accession>
<evidence type="ECO:0000313" key="2">
    <source>
        <dbReference type="EMBL" id="AXC09432.1"/>
    </source>
</evidence>
<reference evidence="2 3" key="1">
    <citation type="journal article" date="2018" name="Front. Microbiol.">
        <title>Hydrolytic Capabilities as a Key to Environmental Success: Chitinolytic and Cellulolytic Acidobacteria From Acidic Sub-arctic Soils and Boreal Peatlands.</title>
        <authorList>
            <person name="Belova S.E."/>
            <person name="Ravin N.V."/>
            <person name="Pankratov T.A."/>
            <person name="Rakitin A.L."/>
            <person name="Ivanova A.A."/>
            <person name="Beletsky A.V."/>
            <person name="Mardanov A.V."/>
            <person name="Sinninghe Damste J.S."/>
            <person name="Dedysh S.N."/>
        </authorList>
    </citation>
    <scope>NUCLEOTIDE SEQUENCE [LARGE SCALE GENOMIC DNA]</scope>
    <source>
        <strain evidence="2 3">SBC82</strain>
    </source>
</reference>
<feature type="chain" id="PRO_5016258830" evidence="1">
    <location>
        <begin position="27"/>
        <end position="305"/>
    </location>
</feature>
<dbReference type="EMBL" id="CP030840">
    <property type="protein sequence ID" value="AXC09432.1"/>
    <property type="molecule type" value="Genomic_DNA"/>
</dbReference>
<gene>
    <name evidence="2" type="ORF">ACPOL_0045</name>
</gene>
<dbReference type="Proteomes" id="UP000253606">
    <property type="component" value="Chromosome"/>
</dbReference>
<feature type="signal peptide" evidence="1">
    <location>
        <begin position="1"/>
        <end position="26"/>
    </location>
</feature>